<keyword evidence="2" id="KW-1185">Reference proteome</keyword>
<protein>
    <submittedName>
        <fullName evidence="1">NAD(P)-dependent dehydrogenase (Short-subunit alcohol dehydrogenase family)</fullName>
    </submittedName>
</protein>
<dbReference type="EMBL" id="JACICF010000001">
    <property type="protein sequence ID" value="MBB3763142.1"/>
    <property type="molecule type" value="Genomic_DNA"/>
</dbReference>
<gene>
    <name evidence="1" type="ORF">FHS50_000165</name>
</gene>
<dbReference type="InterPro" id="IPR036291">
    <property type="entry name" value="NAD(P)-bd_dom_sf"/>
</dbReference>
<evidence type="ECO:0000313" key="2">
    <source>
        <dbReference type="Proteomes" id="UP000578569"/>
    </source>
</evidence>
<accession>A0A839Z0D3</accession>
<organism evidence="1 2">
    <name type="scientific">Sphingomicrobium lutaoense</name>
    <dbReference type="NCBI Taxonomy" id="515949"/>
    <lineage>
        <taxon>Bacteria</taxon>
        <taxon>Pseudomonadati</taxon>
        <taxon>Pseudomonadota</taxon>
        <taxon>Alphaproteobacteria</taxon>
        <taxon>Sphingomonadales</taxon>
        <taxon>Sphingomonadaceae</taxon>
        <taxon>Sphingomicrobium</taxon>
    </lineage>
</organism>
<sequence>MRTFSKAIVIGSTGGIGHALAERISSLGGEALRLSRGSNPAIDYDRPETIAAAAEEVKSSAPYDLVIVATGILHSEEYSPEKNWKALEAPALDRYFRINATGPALVARHFLPLLSRGGIFAALSARVGSIGDNRLGGWYGYRASKAALNQIVRTLAIEEARKSEGKLVVALHPGTVDTPLSSPFQRNVAEKKLFDPDKSAARLIDVLSRMTPEQSGAQLDWAGKVVIP</sequence>
<dbReference type="GO" id="GO:0016491">
    <property type="term" value="F:oxidoreductase activity"/>
    <property type="evidence" value="ECO:0007669"/>
    <property type="project" value="TreeGrafter"/>
</dbReference>
<dbReference type="PRINTS" id="PR00081">
    <property type="entry name" value="GDHRDH"/>
</dbReference>
<dbReference type="InterPro" id="IPR051468">
    <property type="entry name" value="Fungal_SecMetab_SDRs"/>
</dbReference>
<reference evidence="1 2" key="1">
    <citation type="submission" date="2020-08" db="EMBL/GenBank/DDBJ databases">
        <title>Genomic Encyclopedia of Type Strains, Phase IV (KMG-IV): sequencing the most valuable type-strain genomes for metagenomic binning, comparative biology and taxonomic classification.</title>
        <authorList>
            <person name="Goeker M."/>
        </authorList>
    </citation>
    <scope>NUCLEOTIDE SEQUENCE [LARGE SCALE GENOMIC DNA]</scope>
    <source>
        <strain evidence="1 2">DSM 24194</strain>
    </source>
</reference>
<proteinExistence type="predicted"/>
<dbReference type="Gene3D" id="3.40.50.720">
    <property type="entry name" value="NAD(P)-binding Rossmann-like Domain"/>
    <property type="match status" value="1"/>
</dbReference>
<dbReference type="PANTHER" id="PTHR43544">
    <property type="entry name" value="SHORT-CHAIN DEHYDROGENASE/REDUCTASE"/>
    <property type="match status" value="1"/>
</dbReference>
<comment type="caution">
    <text evidence="1">The sequence shown here is derived from an EMBL/GenBank/DDBJ whole genome shotgun (WGS) entry which is preliminary data.</text>
</comment>
<dbReference type="GO" id="GO:0005737">
    <property type="term" value="C:cytoplasm"/>
    <property type="evidence" value="ECO:0007669"/>
    <property type="project" value="TreeGrafter"/>
</dbReference>
<dbReference type="AlphaFoldDB" id="A0A839Z0D3"/>
<dbReference type="PANTHER" id="PTHR43544:SF12">
    <property type="entry name" value="NAD(P)-BINDING ROSSMANN-FOLD SUPERFAMILY PROTEIN"/>
    <property type="match status" value="1"/>
</dbReference>
<dbReference type="InterPro" id="IPR002347">
    <property type="entry name" value="SDR_fam"/>
</dbReference>
<dbReference type="SUPFAM" id="SSF51735">
    <property type="entry name" value="NAD(P)-binding Rossmann-fold domains"/>
    <property type="match status" value="1"/>
</dbReference>
<dbReference type="RefSeq" id="WP_183932462.1">
    <property type="nucleotide sequence ID" value="NZ_JACICF010000001.1"/>
</dbReference>
<evidence type="ECO:0000313" key="1">
    <source>
        <dbReference type="EMBL" id="MBB3763142.1"/>
    </source>
</evidence>
<name>A0A839Z0D3_9SPHN</name>
<dbReference type="Pfam" id="PF13561">
    <property type="entry name" value="adh_short_C2"/>
    <property type="match status" value="1"/>
</dbReference>
<dbReference type="Proteomes" id="UP000578569">
    <property type="component" value="Unassembled WGS sequence"/>
</dbReference>